<evidence type="ECO:0000313" key="2">
    <source>
        <dbReference type="Proteomes" id="UP000183656"/>
    </source>
</evidence>
<dbReference type="Proteomes" id="UP000183656">
    <property type="component" value="Unassembled WGS sequence"/>
</dbReference>
<dbReference type="AlphaFoldDB" id="A0A1I7FVG4"/>
<sequence>MPRQQENRLPQPSYHNPNVADTAMKAVLSKLPLHAEEDRRREIVAECELVSVVAAQGIPKDTASALIYALRRQFAALALLDPVELQKGRWTFVSFPASLLGRSWLTTLATPDQTLLPSDYWEQGDHRPDDVKEEQRVLLHRIETERARRNPEAQPIRVVYVAWALIRWGNKFLLHRREDKSRQGEKGYGMVGGRFNLSDLPPAIQSQTDILQETFKLDSTVVAQHITATLERELEEETGMFKDKHYSYEPFGRPLPAYKAVNGAGNRHAYSAYKFHLFQVKLTSAGETHLLSRIAEDERLTWFIAAEIAAPQRADGAAAYVDALHQAWGKDLEKNLSTASDSKASKPTFTGESMMLDLPGTPDAAFQLGKPGKEKSVRPINRLGEAEWQLLMLLGWHMRDFQMRLNADAGVRLLGNGWIDAPGVVSLARSLHERIQPILPGLVEIREDRYVSISVAPDALLFPADLFRYQIQGSNTTGGVFGLARLELGTPWGRLEGNAYERNINGNTVAVLRELEKGDEPAGDWERSLREQFGGGVRSVGLRRLWSTKGNVTSLVEGLKRLSGTSLP</sequence>
<protein>
    <recommendedName>
        <fullName evidence="3">Nudix hydrolase domain-containing protein</fullName>
    </recommendedName>
</protein>
<dbReference type="SUPFAM" id="SSF55811">
    <property type="entry name" value="Nudix"/>
    <property type="match status" value="1"/>
</dbReference>
<organism evidence="1 2">
    <name type="scientific">Paenacidovorax caeni</name>
    <dbReference type="NCBI Taxonomy" id="343013"/>
    <lineage>
        <taxon>Bacteria</taxon>
        <taxon>Pseudomonadati</taxon>
        <taxon>Pseudomonadota</taxon>
        <taxon>Betaproteobacteria</taxon>
        <taxon>Burkholderiales</taxon>
        <taxon>Comamonadaceae</taxon>
        <taxon>Paenacidovorax</taxon>
    </lineage>
</organism>
<proteinExistence type="predicted"/>
<evidence type="ECO:0000313" key="1">
    <source>
        <dbReference type="EMBL" id="SFU40185.1"/>
    </source>
</evidence>
<accession>A0A1I7FVG4</accession>
<dbReference type="InterPro" id="IPR015797">
    <property type="entry name" value="NUDIX_hydrolase-like_dom_sf"/>
</dbReference>
<keyword evidence="2" id="KW-1185">Reference proteome</keyword>
<dbReference type="Gene3D" id="3.90.79.10">
    <property type="entry name" value="Nucleoside Triphosphate Pyrophosphohydrolase"/>
    <property type="match status" value="1"/>
</dbReference>
<dbReference type="EMBL" id="FPBX01000003">
    <property type="protein sequence ID" value="SFU40185.1"/>
    <property type="molecule type" value="Genomic_DNA"/>
</dbReference>
<gene>
    <name evidence="1" type="ORF">SAMN04489707_100373</name>
</gene>
<name>A0A1I7FVG4_9BURK</name>
<reference evidence="1 2" key="1">
    <citation type="submission" date="2016-10" db="EMBL/GenBank/DDBJ databases">
        <authorList>
            <person name="de Groot N.N."/>
        </authorList>
    </citation>
    <scope>NUCLEOTIDE SEQUENCE [LARGE SCALE GENOMIC DNA]</scope>
    <source>
        <strain evidence="1 2">R-24608</strain>
    </source>
</reference>
<evidence type="ECO:0008006" key="3">
    <source>
        <dbReference type="Google" id="ProtNLM"/>
    </source>
</evidence>